<dbReference type="AlphaFoldDB" id="A0A8S0UC43"/>
<name>A0A8S0UC43_OLEEU</name>
<proteinExistence type="predicted"/>
<dbReference type="Gramene" id="OE9A047367T1">
    <property type="protein sequence ID" value="OE9A047367C1"/>
    <property type="gene ID" value="OE9A047367"/>
</dbReference>
<organism evidence="1 2">
    <name type="scientific">Olea europaea subsp. europaea</name>
    <dbReference type="NCBI Taxonomy" id="158383"/>
    <lineage>
        <taxon>Eukaryota</taxon>
        <taxon>Viridiplantae</taxon>
        <taxon>Streptophyta</taxon>
        <taxon>Embryophyta</taxon>
        <taxon>Tracheophyta</taxon>
        <taxon>Spermatophyta</taxon>
        <taxon>Magnoliopsida</taxon>
        <taxon>eudicotyledons</taxon>
        <taxon>Gunneridae</taxon>
        <taxon>Pentapetalae</taxon>
        <taxon>asterids</taxon>
        <taxon>lamiids</taxon>
        <taxon>Lamiales</taxon>
        <taxon>Oleaceae</taxon>
        <taxon>Oleeae</taxon>
        <taxon>Olea</taxon>
    </lineage>
</organism>
<accession>A0A8S0UC43</accession>
<evidence type="ECO:0000313" key="2">
    <source>
        <dbReference type="Proteomes" id="UP000594638"/>
    </source>
</evidence>
<gene>
    <name evidence="1" type="ORF">OLEA9_A047367</name>
</gene>
<dbReference type="PANTHER" id="PTHR36057:SF1">
    <property type="entry name" value="LIPOPROTEIN LIPID ATTACHMENT SITE-LIKE PROTEIN, PUTATIVE (DUF1223)-RELATED"/>
    <property type="match status" value="1"/>
</dbReference>
<protein>
    <submittedName>
        <fullName evidence="1">Uncharacterized protein</fullName>
    </submittedName>
</protein>
<dbReference type="Proteomes" id="UP000594638">
    <property type="component" value="Unassembled WGS sequence"/>
</dbReference>
<dbReference type="OrthoDB" id="938668at2759"/>
<comment type="caution">
    <text evidence="1">The sequence shown here is derived from an EMBL/GenBank/DDBJ whole genome shotgun (WGS) entry which is preliminary data.</text>
</comment>
<dbReference type="InterPro" id="IPR010634">
    <property type="entry name" value="DUF1223"/>
</dbReference>
<sequence>MTRRLISYFGKGFSSSHSMHESSYENATVNLLGEEQKIDPPVLVELLSCQGCDTSPEAGLPIHGWKGVNLFWNRTSQVRALNKQHSKTVQKSLQVTFTGALRTKVDEEANVMVALYASRLVKTVPTEPTKIKSRPMIVFTRIEKLCSSKDISAKRPASRTVDFPLWEGFNSTKCGAAIPLETAAHQILSSQNFKLPDNP</sequence>
<reference evidence="1 2" key="1">
    <citation type="submission" date="2019-12" db="EMBL/GenBank/DDBJ databases">
        <authorList>
            <person name="Alioto T."/>
            <person name="Alioto T."/>
            <person name="Gomez Garrido J."/>
        </authorList>
    </citation>
    <scope>NUCLEOTIDE SEQUENCE [LARGE SCALE GENOMIC DNA]</scope>
</reference>
<dbReference type="EMBL" id="CACTIH010007513">
    <property type="protein sequence ID" value="CAA3014946.1"/>
    <property type="molecule type" value="Genomic_DNA"/>
</dbReference>
<evidence type="ECO:0000313" key="1">
    <source>
        <dbReference type="EMBL" id="CAA3014946.1"/>
    </source>
</evidence>
<keyword evidence="2" id="KW-1185">Reference proteome</keyword>
<dbReference type="PANTHER" id="PTHR36057">
    <property type="match status" value="1"/>
</dbReference>